<keyword evidence="4" id="KW-0520">NAD</keyword>
<comment type="catalytic activity">
    <reaction evidence="7">
        <text>[protein]-dithiol + NADP(+) = [protein]-disulfide + NADPH + H(+)</text>
        <dbReference type="Rhea" id="RHEA:18753"/>
        <dbReference type="Rhea" id="RHEA-COMP:10593"/>
        <dbReference type="Rhea" id="RHEA-COMP:10594"/>
        <dbReference type="ChEBI" id="CHEBI:15378"/>
        <dbReference type="ChEBI" id="CHEBI:29950"/>
        <dbReference type="ChEBI" id="CHEBI:50058"/>
        <dbReference type="ChEBI" id="CHEBI:57783"/>
        <dbReference type="ChEBI" id="CHEBI:58349"/>
        <dbReference type="EC" id="1.8.1.8"/>
    </reaction>
</comment>
<evidence type="ECO:0000256" key="1">
    <source>
        <dbReference type="ARBA" id="ARBA00012612"/>
    </source>
</evidence>
<comment type="caution">
    <text evidence="10">The sequence shown here is derived from an EMBL/GenBank/DDBJ whole genome shotgun (WGS) entry which is preliminary data.</text>
</comment>
<dbReference type="EMBL" id="MDYQ01000093">
    <property type="protein sequence ID" value="PRP82904.1"/>
    <property type="molecule type" value="Genomic_DNA"/>
</dbReference>
<dbReference type="AlphaFoldDB" id="A0A2P6NG28"/>
<dbReference type="SUPFAM" id="SSF52833">
    <property type="entry name" value="Thioredoxin-like"/>
    <property type="match status" value="1"/>
</dbReference>
<evidence type="ECO:0000256" key="6">
    <source>
        <dbReference type="ARBA" id="ARBA00047388"/>
    </source>
</evidence>
<dbReference type="GO" id="GO:0047134">
    <property type="term" value="F:protein-disulfide reductase [NAD(P)H] activity"/>
    <property type="evidence" value="ECO:0007669"/>
    <property type="project" value="UniProtKB-EC"/>
</dbReference>
<dbReference type="Proteomes" id="UP000241769">
    <property type="component" value="Unassembled WGS sequence"/>
</dbReference>
<dbReference type="InterPro" id="IPR012336">
    <property type="entry name" value="Thioredoxin-like_fold"/>
</dbReference>
<keyword evidence="11" id="KW-1185">Reference proteome</keyword>
<evidence type="ECO:0000256" key="5">
    <source>
        <dbReference type="ARBA" id="ARBA00025782"/>
    </source>
</evidence>
<dbReference type="InterPro" id="IPR036249">
    <property type="entry name" value="Thioredoxin-like_sf"/>
</dbReference>
<feature type="region of interest" description="Disordered" evidence="8">
    <location>
        <begin position="1"/>
        <end position="20"/>
    </location>
</feature>
<accession>A0A2P6NG28</accession>
<protein>
    <recommendedName>
        <fullName evidence="1">protein-disulfide reductase</fullName>
        <ecNumber evidence="1">1.8.1.8</ecNumber>
    </recommendedName>
</protein>
<organism evidence="10 11">
    <name type="scientific">Planoprotostelium fungivorum</name>
    <dbReference type="NCBI Taxonomy" id="1890364"/>
    <lineage>
        <taxon>Eukaryota</taxon>
        <taxon>Amoebozoa</taxon>
        <taxon>Evosea</taxon>
        <taxon>Variosea</taxon>
        <taxon>Cavosteliida</taxon>
        <taxon>Cavosteliaceae</taxon>
        <taxon>Planoprotostelium</taxon>
    </lineage>
</organism>
<name>A0A2P6NG28_9EUKA</name>
<dbReference type="EC" id="1.8.1.8" evidence="1"/>
<feature type="domain" description="Thioredoxin" evidence="9">
    <location>
        <begin position="10"/>
        <end position="174"/>
    </location>
</feature>
<evidence type="ECO:0000256" key="8">
    <source>
        <dbReference type="SAM" id="MobiDB-lite"/>
    </source>
</evidence>
<keyword evidence="2" id="KW-0677">Repeat</keyword>
<reference evidence="10 11" key="1">
    <citation type="journal article" date="2018" name="Genome Biol. Evol.">
        <title>Multiple Roots of Fruiting Body Formation in Amoebozoa.</title>
        <authorList>
            <person name="Hillmann F."/>
            <person name="Forbes G."/>
            <person name="Novohradska S."/>
            <person name="Ferling I."/>
            <person name="Riege K."/>
            <person name="Groth M."/>
            <person name="Westermann M."/>
            <person name="Marz M."/>
            <person name="Spaller T."/>
            <person name="Winckler T."/>
            <person name="Schaap P."/>
            <person name="Glockner G."/>
        </authorList>
    </citation>
    <scope>NUCLEOTIDE SEQUENCE [LARGE SCALE GENOMIC DNA]</scope>
    <source>
        <strain evidence="10 11">Jena</strain>
    </source>
</reference>
<evidence type="ECO:0000256" key="3">
    <source>
        <dbReference type="ARBA" id="ARBA00023002"/>
    </source>
</evidence>
<evidence type="ECO:0000256" key="4">
    <source>
        <dbReference type="ARBA" id="ARBA00023027"/>
    </source>
</evidence>
<dbReference type="OrthoDB" id="30896at2759"/>
<dbReference type="InterPro" id="IPR052259">
    <property type="entry name" value="Nucleoredoxin-like"/>
</dbReference>
<dbReference type="InterPro" id="IPR013766">
    <property type="entry name" value="Thioredoxin_domain"/>
</dbReference>
<proteinExistence type="inferred from homology"/>
<comment type="similarity">
    <text evidence="5">Belongs to the nucleoredoxin family.</text>
</comment>
<comment type="catalytic activity">
    <reaction evidence="6">
        <text>[protein]-dithiol + NAD(+) = [protein]-disulfide + NADH + H(+)</text>
        <dbReference type="Rhea" id="RHEA:18749"/>
        <dbReference type="Rhea" id="RHEA-COMP:10593"/>
        <dbReference type="Rhea" id="RHEA-COMP:10594"/>
        <dbReference type="ChEBI" id="CHEBI:15378"/>
        <dbReference type="ChEBI" id="CHEBI:29950"/>
        <dbReference type="ChEBI" id="CHEBI:50058"/>
        <dbReference type="ChEBI" id="CHEBI:57540"/>
        <dbReference type="ChEBI" id="CHEBI:57945"/>
        <dbReference type="EC" id="1.8.1.8"/>
    </reaction>
</comment>
<sequence length="179" mass="20366">MGSYFSSYNHEPNTPQQDRTNYKTLLGDQFQDNNGANHQKDVVLNARFTAIYFSAHWCPPCRQFTPQLVTAYQGIQSQQSNSDGTKPFEVIFSSRDRSQDAFSGYFSSMPWMAIPYSDENLRTDLMQRFSVRTIPTLIVLGRDGSIITRDARNQVASLGPKAYSVWEELESKKNASVNE</sequence>
<evidence type="ECO:0000256" key="2">
    <source>
        <dbReference type="ARBA" id="ARBA00022737"/>
    </source>
</evidence>
<evidence type="ECO:0000313" key="11">
    <source>
        <dbReference type="Proteomes" id="UP000241769"/>
    </source>
</evidence>
<gene>
    <name evidence="10" type="ORF">PROFUN_06681</name>
</gene>
<dbReference type="PANTHER" id="PTHR13871">
    <property type="entry name" value="THIOREDOXIN"/>
    <property type="match status" value="1"/>
</dbReference>
<evidence type="ECO:0000259" key="9">
    <source>
        <dbReference type="PROSITE" id="PS51352"/>
    </source>
</evidence>
<keyword evidence="3" id="KW-0560">Oxidoreductase</keyword>
<dbReference type="PANTHER" id="PTHR13871:SF96">
    <property type="entry name" value="THIOREDOXIN DOMAIN-CONTAINING PROTEIN"/>
    <property type="match status" value="1"/>
</dbReference>
<evidence type="ECO:0000256" key="7">
    <source>
        <dbReference type="ARBA" id="ARBA00047804"/>
    </source>
</evidence>
<dbReference type="Gene3D" id="3.40.30.10">
    <property type="entry name" value="Glutaredoxin"/>
    <property type="match status" value="1"/>
</dbReference>
<dbReference type="PROSITE" id="PS51352">
    <property type="entry name" value="THIOREDOXIN_2"/>
    <property type="match status" value="1"/>
</dbReference>
<evidence type="ECO:0000313" key="10">
    <source>
        <dbReference type="EMBL" id="PRP82904.1"/>
    </source>
</evidence>
<dbReference type="InParanoid" id="A0A2P6NG28"/>
<dbReference type="Pfam" id="PF13905">
    <property type="entry name" value="Thioredoxin_8"/>
    <property type="match status" value="1"/>
</dbReference>